<evidence type="ECO:0000256" key="1">
    <source>
        <dbReference type="SAM" id="MobiDB-lite"/>
    </source>
</evidence>
<evidence type="ECO:0000313" key="3">
    <source>
        <dbReference type="WBParaSite" id="SMUV_0001074701-mRNA-1"/>
    </source>
</evidence>
<feature type="region of interest" description="Disordered" evidence="1">
    <location>
        <begin position="46"/>
        <end position="70"/>
    </location>
</feature>
<dbReference type="PANTHER" id="PTHR38613:SF2">
    <property type="entry name" value="GLYCINE-RICH PROTEIN"/>
    <property type="match status" value="1"/>
</dbReference>
<protein>
    <submittedName>
        <fullName evidence="3">Serine/threonine-protein kinase</fullName>
    </submittedName>
</protein>
<feature type="compositionally biased region" description="Basic and acidic residues" evidence="1">
    <location>
        <begin position="61"/>
        <end position="70"/>
    </location>
</feature>
<feature type="compositionally biased region" description="Basic and acidic residues" evidence="1">
    <location>
        <begin position="135"/>
        <end position="153"/>
    </location>
</feature>
<evidence type="ECO:0000313" key="2">
    <source>
        <dbReference type="Proteomes" id="UP000046393"/>
    </source>
</evidence>
<organism evidence="2 3">
    <name type="scientific">Syphacia muris</name>
    <dbReference type="NCBI Taxonomy" id="451379"/>
    <lineage>
        <taxon>Eukaryota</taxon>
        <taxon>Metazoa</taxon>
        <taxon>Ecdysozoa</taxon>
        <taxon>Nematoda</taxon>
        <taxon>Chromadorea</taxon>
        <taxon>Rhabditida</taxon>
        <taxon>Spirurina</taxon>
        <taxon>Oxyuridomorpha</taxon>
        <taxon>Oxyuroidea</taxon>
        <taxon>Oxyuridae</taxon>
        <taxon>Syphacia</taxon>
    </lineage>
</organism>
<dbReference type="Proteomes" id="UP000046393">
    <property type="component" value="Unplaced"/>
</dbReference>
<feature type="region of interest" description="Disordered" evidence="1">
    <location>
        <begin position="86"/>
        <end position="108"/>
    </location>
</feature>
<proteinExistence type="predicted"/>
<feature type="compositionally biased region" description="Polar residues" evidence="1">
    <location>
        <begin position="46"/>
        <end position="60"/>
    </location>
</feature>
<feature type="region of interest" description="Disordered" evidence="1">
    <location>
        <begin position="126"/>
        <end position="153"/>
    </location>
</feature>
<name>A0A0N5B0E5_9BILA</name>
<sequence>MNTKSADDNKPWYIWLRSHEINSDDLEVPFYSQNRIAQFKTSGKNIISRNSAQTPDNTQKTSKEGSNTEKILKTVNESNVNEAVKSPFSDDRSINTNLAHKTSQTDDDKLSTPLLFSEYLQLQRSNSKAAITAETKTKSSAESKNESEGDIVKSPFDEIPVRSRTINEIKDSIKTPFDNIRTRDSNDNDDDNQMLKKLQNLQRFNQYSNAGTLNGRGYNPAVTASEEYLRQGSLNPAFYNVYPSLRRKDETYCADMQRMFAYTCFPGKRLRMDLLEFCNEYSIFCKVPNRQSQSRYPSPNSARNYQSGNIGVSSGFGLGLGILPGFGVNTGWGVNVGPIPGLPGNVGVNMPLNVGVLGADPTNQVISSLFIKTSSIYLKLEDFLRTIGEYTNDPRLDALTRSGTE</sequence>
<accession>A0A0N5B0E5</accession>
<keyword evidence="2" id="KW-1185">Reference proteome</keyword>
<reference evidence="3" key="1">
    <citation type="submission" date="2017-02" db="UniProtKB">
        <authorList>
            <consortium name="WormBaseParasite"/>
        </authorList>
    </citation>
    <scope>IDENTIFICATION</scope>
</reference>
<dbReference type="WBParaSite" id="SMUV_0001074701-mRNA-1">
    <property type="protein sequence ID" value="SMUV_0001074701-mRNA-1"/>
    <property type="gene ID" value="SMUV_0001074701"/>
</dbReference>
<dbReference type="AlphaFoldDB" id="A0A0N5B0E5"/>
<dbReference type="PANTHER" id="PTHR38613">
    <property type="entry name" value="PROTEIN CBG03211-RELATED"/>
    <property type="match status" value="1"/>
</dbReference>